<name>K4IJA0_PSYTT</name>
<feature type="transmembrane region" description="Helical" evidence="1">
    <location>
        <begin position="12"/>
        <end position="33"/>
    </location>
</feature>
<keyword evidence="1" id="KW-0812">Transmembrane</keyword>
<dbReference type="RefSeq" id="WP_015025448.1">
    <property type="nucleotide sequence ID" value="NC_018721.1"/>
</dbReference>
<dbReference type="Gene3D" id="1.10.1760.20">
    <property type="match status" value="1"/>
</dbReference>
<dbReference type="KEGG" id="ptq:P700755_003248"/>
<feature type="transmembrane region" description="Helical" evidence="1">
    <location>
        <begin position="72"/>
        <end position="91"/>
    </location>
</feature>
<evidence type="ECO:0000313" key="2">
    <source>
        <dbReference type="EMBL" id="AFU69898.1"/>
    </source>
</evidence>
<dbReference type="AlphaFoldDB" id="K4IJA0"/>
<dbReference type="HOGENOM" id="CLU_124415_0_0_10"/>
<dbReference type="Proteomes" id="UP000008514">
    <property type="component" value="Chromosome"/>
</dbReference>
<feature type="transmembrane region" description="Helical" evidence="1">
    <location>
        <begin position="39"/>
        <end position="60"/>
    </location>
</feature>
<reference evidence="2" key="2">
    <citation type="submission" date="2012-09" db="EMBL/GenBank/DDBJ databases">
        <title>The complete sequence of Psychroflexus torquis an extreme psychrophile from sea-ice that is stimulated by light.</title>
        <authorList>
            <person name="Feng S."/>
            <person name="Powell S.M."/>
            <person name="Bowman J.P."/>
        </authorList>
    </citation>
    <scope>NUCLEOTIDE SEQUENCE [LARGE SCALE GENOMIC DNA]</scope>
    <source>
        <strain evidence="2">ATCC 700755</strain>
    </source>
</reference>
<accession>K4IJA0</accession>
<keyword evidence="1" id="KW-1133">Transmembrane helix</keyword>
<sequence>MQHQDLPVKPYATNFGVIYGGYSILIMVLLYAFNLESNTAISIFNFIITVAIVWYAIHLYKIDNEGQIDLTTSIKLGLAIGVIGGLIYGGYNYIHYEWIEPELITEMKMTNEAEMEALIERQQMSEEEAQMTRDMSGAFASPFTLATLSLLSIIFKTFLVGLIVGMVKRNN</sequence>
<evidence type="ECO:0000256" key="1">
    <source>
        <dbReference type="SAM" id="Phobius"/>
    </source>
</evidence>
<evidence type="ECO:0000313" key="3">
    <source>
        <dbReference type="Proteomes" id="UP000008514"/>
    </source>
</evidence>
<dbReference type="STRING" id="313595.P700755_003248"/>
<dbReference type="OrthoDB" id="1122768at2"/>
<dbReference type="InterPro" id="IPR025250">
    <property type="entry name" value="DUF4199"/>
</dbReference>
<reference evidence="2" key="1">
    <citation type="submission" date="2006-03" db="EMBL/GenBank/DDBJ databases">
        <authorList>
            <person name="Bowman J."/>
            <person name="Ferriera S."/>
            <person name="Johnson J."/>
            <person name="Kravitz S."/>
            <person name="Halpern A."/>
            <person name="Remington K."/>
            <person name="Beeson K."/>
            <person name="Tran B."/>
            <person name="Rogers Y.-H."/>
            <person name="Friedman R."/>
            <person name="Venter J.C."/>
        </authorList>
    </citation>
    <scope>NUCLEOTIDE SEQUENCE [LARGE SCALE GENOMIC DNA]</scope>
    <source>
        <strain evidence="2">ATCC 700755</strain>
    </source>
</reference>
<gene>
    <name evidence="2" type="ordered locus">P700755_003248</name>
</gene>
<dbReference type="EMBL" id="CP003879">
    <property type="protein sequence ID" value="AFU69898.1"/>
    <property type="molecule type" value="Genomic_DNA"/>
</dbReference>
<organism evidence="2 3">
    <name type="scientific">Psychroflexus torquis (strain ATCC 700755 / CIP 106069 / ACAM 623)</name>
    <dbReference type="NCBI Taxonomy" id="313595"/>
    <lineage>
        <taxon>Bacteria</taxon>
        <taxon>Pseudomonadati</taxon>
        <taxon>Bacteroidota</taxon>
        <taxon>Flavobacteriia</taxon>
        <taxon>Flavobacteriales</taxon>
        <taxon>Flavobacteriaceae</taxon>
        <taxon>Psychroflexus</taxon>
    </lineage>
</organism>
<dbReference type="Pfam" id="PF13858">
    <property type="entry name" value="DUF4199"/>
    <property type="match status" value="1"/>
</dbReference>
<proteinExistence type="predicted"/>
<evidence type="ECO:0008006" key="4">
    <source>
        <dbReference type="Google" id="ProtNLM"/>
    </source>
</evidence>
<dbReference type="eggNOG" id="ENOG5030QRJ">
    <property type="taxonomic scope" value="Bacteria"/>
</dbReference>
<protein>
    <recommendedName>
        <fullName evidence="4">DUF4199 domain-containing protein</fullName>
    </recommendedName>
</protein>
<feature type="transmembrane region" description="Helical" evidence="1">
    <location>
        <begin position="143"/>
        <end position="167"/>
    </location>
</feature>
<keyword evidence="3" id="KW-1185">Reference proteome</keyword>
<keyword evidence="1" id="KW-0472">Membrane</keyword>